<keyword evidence="8 12" id="KW-0378">Hydrolase</keyword>
<dbReference type="InterPro" id="IPR000070">
    <property type="entry name" value="Pectinesterase_cat"/>
</dbReference>
<accession>A0A4S4DAW9</accession>
<evidence type="ECO:0000259" key="13">
    <source>
        <dbReference type="Pfam" id="PF01095"/>
    </source>
</evidence>
<evidence type="ECO:0000256" key="10">
    <source>
        <dbReference type="ARBA" id="ARBA00047928"/>
    </source>
</evidence>
<dbReference type="PANTHER" id="PTHR31321">
    <property type="entry name" value="ACYL-COA THIOESTER HYDROLASE YBHC-RELATED"/>
    <property type="match status" value="1"/>
</dbReference>
<name>A0A4S4DAW9_CAMSN</name>
<evidence type="ECO:0000256" key="9">
    <source>
        <dbReference type="ARBA" id="ARBA00023085"/>
    </source>
</evidence>
<evidence type="ECO:0000256" key="3">
    <source>
        <dbReference type="ARBA" id="ARBA00008891"/>
    </source>
</evidence>
<comment type="catalytic activity">
    <reaction evidence="10 12">
        <text>[(1-&gt;4)-alpha-D-galacturonosyl methyl ester](n) + n H2O = [(1-&gt;4)-alpha-D-galacturonosyl](n) + n methanol + n H(+)</text>
        <dbReference type="Rhea" id="RHEA:22380"/>
        <dbReference type="Rhea" id="RHEA-COMP:14570"/>
        <dbReference type="Rhea" id="RHEA-COMP:14573"/>
        <dbReference type="ChEBI" id="CHEBI:15377"/>
        <dbReference type="ChEBI" id="CHEBI:15378"/>
        <dbReference type="ChEBI" id="CHEBI:17790"/>
        <dbReference type="ChEBI" id="CHEBI:140522"/>
        <dbReference type="ChEBI" id="CHEBI:140523"/>
        <dbReference type="EC" id="3.1.1.11"/>
    </reaction>
</comment>
<keyword evidence="15" id="KW-1185">Reference proteome</keyword>
<dbReference type="Proteomes" id="UP000306102">
    <property type="component" value="Unassembled WGS sequence"/>
</dbReference>
<feature type="active site" evidence="11">
    <location>
        <position position="252"/>
    </location>
</feature>
<dbReference type="InterPro" id="IPR033131">
    <property type="entry name" value="Pectinesterase_Asp_AS"/>
</dbReference>
<feature type="signal peptide" evidence="12">
    <location>
        <begin position="1"/>
        <end position="24"/>
    </location>
</feature>
<reference evidence="14 15" key="1">
    <citation type="journal article" date="2018" name="Proc. Natl. Acad. Sci. U.S.A.">
        <title>Draft genome sequence of Camellia sinensis var. sinensis provides insights into the evolution of the tea genome and tea quality.</title>
        <authorList>
            <person name="Wei C."/>
            <person name="Yang H."/>
            <person name="Wang S."/>
            <person name="Zhao J."/>
            <person name="Liu C."/>
            <person name="Gao L."/>
            <person name="Xia E."/>
            <person name="Lu Y."/>
            <person name="Tai Y."/>
            <person name="She G."/>
            <person name="Sun J."/>
            <person name="Cao H."/>
            <person name="Tong W."/>
            <person name="Gao Q."/>
            <person name="Li Y."/>
            <person name="Deng W."/>
            <person name="Jiang X."/>
            <person name="Wang W."/>
            <person name="Chen Q."/>
            <person name="Zhang S."/>
            <person name="Li H."/>
            <person name="Wu J."/>
            <person name="Wang P."/>
            <person name="Li P."/>
            <person name="Shi C."/>
            <person name="Zheng F."/>
            <person name="Jian J."/>
            <person name="Huang B."/>
            <person name="Shan D."/>
            <person name="Shi M."/>
            <person name="Fang C."/>
            <person name="Yue Y."/>
            <person name="Li F."/>
            <person name="Li D."/>
            <person name="Wei S."/>
            <person name="Han B."/>
            <person name="Jiang C."/>
            <person name="Yin Y."/>
            <person name="Xia T."/>
            <person name="Zhang Z."/>
            <person name="Bennetzen J.L."/>
            <person name="Zhao S."/>
            <person name="Wan X."/>
        </authorList>
    </citation>
    <scope>NUCLEOTIDE SEQUENCE [LARGE SCALE GENOMIC DNA]</scope>
    <source>
        <strain evidence="15">cv. Shuchazao</strain>
        <tissue evidence="14">Leaf</tissue>
    </source>
</reference>
<evidence type="ECO:0000256" key="4">
    <source>
        <dbReference type="ARBA" id="ARBA00013229"/>
    </source>
</evidence>
<dbReference type="GO" id="GO:0042545">
    <property type="term" value="P:cell wall modification"/>
    <property type="evidence" value="ECO:0007669"/>
    <property type="project" value="UniProtKB-UniRule"/>
</dbReference>
<evidence type="ECO:0000256" key="6">
    <source>
        <dbReference type="ARBA" id="ARBA00022525"/>
    </source>
</evidence>
<dbReference type="InterPro" id="IPR012334">
    <property type="entry name" value="Pectin_lyas_fold"/>
</dbReference>
<gene>
    <name evidence="14" type="ORF">TEA_001111</name>
</gene>
<comment type="pathway">
    <text evidence="2 12">Glycan metabolism; pectin degradation; 2-dehydro-3-deoxy-D-gluconate from pectin: step 1/5.</text>
</comment>
<dbReference type="GO" id="GO:0045490">
    <property type="term" value="P:pectin catabolic process"/>
    <property type="evidence" value="ECO:0007669"/>
    <property type="project" value="UniProtKB-UniRule"/>
</dbReference>
<dbReference type="Gene3D" id="2.160.20.10">
    <property type="entry name" value="Single-stranded right-handed beta-helix, Pectin lyase-like"/>
    <property type="match status" value="1"/>
</dbReference>
<evidence type="ECO:0000256" key="8">
    <source>
        <dbReference type="ARBA" id="ARBA00022801"/>
    </source>
</evidence>
<evidence type="ECO:0000256" key="7">
    <source>
        <dbReference type="ARBA" id="ARBA00022729"/>
    </source>
</evidence>
<dbReference type="EC" id="3.1.1.11" evidence="4 12"/>
<dbReference type="STRING" id="542762.A0A4S4DAW9"/>
<keyword evidence="9 12" id="KW-0063">Aspartyl esterase</keyword>
<organism evidence="14 15">
    <name type="scientific">Camellia sinensis var. sinensis</name>
    <name type="common">China tea</name>
    <dbReference type="NCBI Taxonomy" id="542762"/>
    <lineage>
        <taxon>Eukaryota</taxon>
        <taxon>Viridiplantae</taxon>
        <taxon>Streptophyta</taxon>
        <taxon>Embryophyta</taxon>
        <taxon>Tracheophyta</taxon>
        <taxon>Spermatophyta</taxon>
        <taxon>Magnoliopsida</taxon>
        <taxon>eudicotyledons</taxon>
        <taxon>Gunneridae</taxon>
        <taxon>Pentapetalae</taxon>
        <taxon>asterids</taxon>
        <taxon>Ericales</taxon>
        <taxon>Theaceae</taxon>
        <taxon>Camellia</taxon>
    </lineage>
</organism>
<evidence type="ECO:0000313" key="14">
    <source>
        <dbReference type="EMBL" id="THF99709.1"/>
    </source>
</evidence>
<dbReference type="Pfam" id="PF01095">
    <property type="entry name" value="Pectinesterase"/>
    <property type="match status" value="2"/>
</dbReference>
<dbReference type="FunFam" id="2.160.20.10:FF:000008">
    <property type="entry name" value="Pectinesterase"/>
    <property type="match status" value="1"/>
</dbReference>
<protein>
    <recommendedName>
        <fullName evidence="4 12">Pectinesterase</fullName>
        <ecNumber evidence="4 12">3.1.1.11</ecNumber>
    </recommendedName>
</protein>
<dbReference type="GO" id="GO:0030599">
    <property type="term" value="F:pectinesterase activity"/>
    <property type="evidence" value="ECO:0007669"/>
    <property type="project" value="UniProtKB-UniRule"/>
</dbReference>
<comment type="similarity">
    <text evidence="3">Belongs to the pectinesterase family.</text>
</comment>
<feature type="chain" id="PRO_5021040069" description="Pectinesterase" evidence="12">
    <location>
        <begin position="25"/>
        <end position="390"/>
    </location>
</feature>
<dbReference type="PANTHER" id="PTHR31321:SF31">
    <property type="entry name" value="PECTINESTERASE QRT1"/>
    <property type="match status" value="1"/>
</dbReference>
<evidence type="ECO:0000256" key="5">
    <source>
        <dbReference type="ARBA" id="ARBA00022512"/>
    </source>
</evidence>
<comment type="caution">
    <text evidence="14">The sequence shown here is derived from an EMBL/GenBank/DDBJ whole genome shotgun (WGS) entry which is preliminary data.</text>
</comment>
<dbReference type="AlphaFoldDB" id="A0A4S4DAW9"/>
<keyword evidence="6" id="KW-0964">Secreted</keyword>
<dbReference type="EMBL" id="SDRB02011870">
    <property type="protein sequence ID" value="THF99709.1"/>
    <property type="molecule type" value="Genomic_DNA"/>
</dbReference>
<evidence type="ECO:0000256" key="12">
    <source>
        <dbReference type="RuleBase" id="RU000589"/>
    </source>
</evidence>
<sequence>MGLWVLRVFVVVVVAVLFLGVVSAEINNQVQDENVITWDDMRVDLTKEKMGLREERNRSRVIVVDWNGSGDSVTVQGAVDMVPLHNSERVKIYILPGIYREKVLVPDSKPYISFIGDENRTSETIITWHNKASDKDKDGSEIGTFGSASVEVESDYFCATGITISVKNHQLFSIFTSSTDAIVKFLIFVALCKLQNTVVAVPGGYGMQAVALRLSGDKAMLYRVQILGAQDTLLDDNGSHYFYQCHIQGTVDFIFGSSKSLYQDCVLHSTATRFGAIAAHHRNSEDEDTGFSFVNCTINGTGNILLGRAWGDYSRAIYSYCDIDNIIIPSGWSDWDQPSRQKTAVFGEYKCRGKGANRRYRVPWSKNFSYEEARRFLDMKFIEGEQWLRL</sequence>
<evidence type="ECO:0000256" key="11">
    <source>
        <dbReference type="PROSITE-ProRule" id="PRU10040"/>
    </source>
</evidence>
<evidence type="ECO:0000313" key="15">
    <source>
        <dbReference type="Proteomes" id="UP000306102"/>
    </source>
</evidence>
<dbReference type="InterPro" id="IPR011050">
    <property type="entry name" value="Pectin_lyase_fold/virulence"/>
</dbReference>
<comment type="subcellular location">
    <subcellularLocation>
        <location evidence="1">Secreted</location>
        <location evidence="1">Cell wall</location>
    </subcellularLocation>
</comment>
<feature type="domain" description="Pectinesterase catalytic" evidence="13">
    <location>
        <begin position="201"/>
        <end position="384"/>
    </location>
</feature>
<dbReference type="PROSITE" id="PS00503">
    <property type="entry name" value="PECTINESTERASE_2"/>
    <property type="match status" value="1"/>
</dbReference>
<evidence type="ECO:0000256" key="1">
    <source>
        <dbReference type="ARBA" id="ARBA00004191"/>
    </source>
</evidence>
<keyword evidence="7 12" id="KW-0732">Signal</keyword>
<feature type="domain" description="Pectinesterase catalytic" evidence="13">
    <location>
        <begin position="62"/>
        <end position="165"/>
    </location>
</feature>
<dbReference type="UniPathway" id="UPA00545">
    <property type="reaction ID" value="UER00823"/>
</dbReference>
<dbReference type="SUPFAM" id="SSF51126">
    <property type="entry name" value="Pectin lyase-like"/>
    <property type="match status" value="1"/>
</dbReference>
<proteinExistence type="inferred from homology"/>
<evidence type="ECO:0000256" key="2">
    <source>
        <dbReference type="ARBA" id="ARBA00005184"/>
    </source>
</evidence>
<keyword evidence="5" id="KW-0134">Cell wall</keyword>